<dbReference type="RefSeq" id="WP_204010307.1">
    <property type="nucleotide sequence ID" value="NZ_BOPG01000098.1"/>
</dbReference>
<evidence type="ECO:0000313" key="2">
    <source>
        <dbReference type="EMBL" id="GIJ63544.1"/>
    </source>
</evidence>
<keyword evidence="3" id="KW-1185">Reference proteome</keyword>
<protein>
    <submittedName>
        <fullName evidence="2">Uncharacterized protein</fullName>
    </submittedName>
</protein>
<dbReference type="EMBL" id="BOPG01000098">
    <property type="protein sequence ID" value="GIJ63544.1"/>
    <property type="molecule type" value="Genomic_DNA"/>
</dbReference>
<evidence type="ECO:0000313" key="3">
    <source>
        <dbReference type="Proteomes" id="UP000612585"/>
    </source>
</evidence>
<evidence type="ECO:0000256" key="1">
    <source>
        <dbReference type="SAM" id="MobiDB-lite"/>
    </source>
</evidence>
<comment type="caution">
    <text evidence="2">The sequence shown here is derived from an EMBL/GenBank/DDBJ whole genome shotgun (WGS) entry which is preliminary data.</text>
</comment>
<reference evidence="2" key="1">
    <citation type="submission" date="2021-01" db="EMBL/GenBank/DDBJ databases">
        <title>Whole genome shotgun sequence of Virgisporangium aurantiacum NBRC 16421.</title>
        <authorList>
            <person name="Komaki H."/>
            <person name="Tamura T."/>
        </authorList>
    </citation>
    <scope>NUCLEOTIDE SEQUENCE</scope>
    <source>
        <strain evidence="2">NBRC 16421</strain>
    </source>
</reference>
<organism evidence="2 3">
    <name type="scientific">Virgisporangium aurantiacum</name>
    <dbReference type="NCBI Taxonomy" id="175570"/>
    <lineage>
        <taxon>Bacteria</taxon>
        <taxon>Bacillati</taxon>
        <taxon>Actinomycetota</taxon>
        <taxon>Actinomycetes</taxon>
        <taxon>Micromonosporales</taxon>
        <taxon>Micromonosporaceae</taxon>
        <taxon>Virgisporangium</taxon>
    </lineage>
</organism>
<dbReference type="Proteomes" id="UP000612585">
    <property type="component" value="Unassembled WGS sequence"/>
</dbReference>
<proteinExistence type="predicted"/>
<accession>A0A8J3ZG73</accession>
<feature type="region of interest" description="Disordered" evidence="1">
    <location>
        <begin position="1"/>
        <end position="25"/>
    </location>
</feature>
<dbReference type="AlphaFoldDB" id="A0A8J3ZG73"/>
<sequence>MPAAPLTAAWQPVDPGPAPRSPLLDSPPVIASGQLPAAHRRWRAAVEADERRLAAAHAQRPVWFPVPLGGAGVLPMFGGTPAAWATVIPTLATSAVAAGYARIRVVNLSPRDLFSGLRDRARSSGGFTLRCDTVAGSGSSVDLFSLLSADQLAVLIVDAYRTSSGRVGAVDATRAVEDVLDVLRVLSGPATLARLHAAIGVALGNRAQAADGLSARERRALSDYHADVVAARQPVADRLADRQRDISGLMRFRRSAAVVAERSGHGTRTVRTFEVGAGRAAPDVEIGRALLATSIARGFDEAVAGDDLLLVAGADRLAPEILDRLIATGLRPGKRLVLLCETIGDGLQRLLGHAGSTVSVFLRLPNAADARLAAEHLGREFTFVVNGVSIAEGKTTTWSDTLSQTSGLTQTRGANWSTALLFFARDFGRSVSTSFTTGSGITTSHGGSAQTTRTTSLGRVHEYIVQPEMFQRLEETCMVIVDHRTATLASCDARIPGSSLTSTLPLAP</sequence>
<name>A0A8J3ZG73_9ACTN</name>
<gene>
    <name evidence="2" type="ORF">Vau01_110600</name>
</gene>